<evidence type="ECO:0000313" key="2">
    <source>
        <dbReference type="EMBL" id="KAJ7077022.1"/>
    </source>
</evidence>
<evidence type="ECO:0000313" key="3">
    <source>
        <dbReference type="Proteomes" id="UP001222325"/>
    </source>
</evidence>
<protein>
    <submittedName>
        <fullName evidence="2">Uncharacterized protein</fullName>
    </submittedName>
</protein>
<proteinExistence type="predicted"/>
<sequence>MHPKPPALTLLPDRILVVVGSLRKRQPVTPPSPDNQAEVDVADGSGSAEQTGNVVEAQDLNVKFEPSCALKRGSGNFDQCRQRRPVVQREFPRRDEGHVELGDQLYTGFTVALKHQRRQRFHADTGRVPHPHTLDMVQLQFLEAIHVD</sequence>
<reference evidence="2" key="1">
    <citation type="submission" date="2023-03" db="EMBL/GenBank/DDBJ databases">
        <title>Massive genome expansion in bonnet fungi (Mycena s.s.) driven by repeated elements and novel gene families across ecological guilds.</title>
        <authorList>
            <consortium name="Lawrence Berkeley National Laboratory"/>
            <person name="Harder C.B."/>
            <person name="Miyauchi S."/>
            <person name="Viragh M."/>
            <person name="Kuo A."/>
            <person name="Thoen E."/>
            <person name="Andreopoulos B."/>
            <person name="Lu D."/>
            <person name="Skrede I."/>
            <person name="Drula E."/>
            <person name="Henrissat B."/>
            <person name="Morin E."/>
            <person name="Kohler A."/>
            <person name="Barry K."/>
            <person name="LaButti K."/>
            <person name="Morin E."/>
            <person name="Salamov A."/>
            <person name="Lipzen A."/>
            <person name="Mereny Z."/>
            <person name="Hegedus B."/>
            <person name="Baldrian P."/>
            <person name="Stursova M."/>
            <person name="Weitz H."/>
            <person name="Taylor A."/>
            <person name="Grigoriev I.V."/>
            <person name="Nagy L.G."/>
            <person name="Martin F."/>
            <person name="Kauserud H."/>
        </authorList>
    </citation>
    <scope>NUCLEOTIDE SEQUENCE</scope>
    <source>
        <strain evidence="2">CBHHK173m</strain>
    </source>
</reference>
<comment type="caution">
    <text evidence="2">The sequence shown here is derived from an EMBL/GenBank/DDBJ whole genome shotgun (WGS) entry which is preliminary data.</text>
</comment>
<gene>
    <name evidence="2" type="ORF">B0H15DRAFT_955341</name>
</gene>
<keyword evidence="3" id="KW-1185">Reference proteome</keyword>
<dbReference type="EMBL" id="JARJCN010000076">
    <property type="protein sequence ID" value="KAJ7077022.1"/>
    <property type="molecule type" value="Genomic_DNA"/>
</dbReference>
<feature type="region of interest" description="Disordered" evidence="1">
    <location>
        <begin position="25"/>
        <end position="52"/>
    </location>
</feature>
<dbReference type="AlphaFoldDB" id="A0AAD6XKR3"/>
<dbReference type="Proteomes" id="UP001222325">
    <property type="component" value="Unassembled WGS sequence"/>
</dbReference>
<name>A0AAD6XKR3_9AGAR</name>
<accession>A0AAD6XKR3</accession>
<organism evidence="2 3">
    <name type="scientific">Mycena belliarum</name>
    <dbReference type="NCBI Taxonomy" id="1033014"/>
    <lineage>
        <taxon>Eukaryota</taxon>
        <taxon>Fungi</taxon>
        <taxon>Dikarya</taxon>
        <taxon>Basidiomycota</taxon>
        <taxon>Agaricomycotina</taxon>
        <taxon>Agaricomycetes</taxon>
        <taxon>Agaricomycetidae</taxon>
        <taxon>Agaricales</taxon>
        <taxon>Marasmiineae</taxon>
        <taxon>Mycenaceae</taxon>
        <taxon>Mycena</taxon>
    </lineage>
</organism>
<evidence type="ECO:0000256" key="1">
    <source>
        <dbReference type="SAM" id="MobiDB-lite"/>
    </source>
</evidence>